<keyword evidence="3" id="KW-1185">Reference proteome</keyword>
<dbReference type="Pfam" id="PF21549">
    <property type="entry name" value="PRDM2_PR"/>
    <property type="match status" value="1"/>
</dbReference>
<evidence type="ECO:0000256" key="1">
    <source>
        <dbReference type="SAM" id="MobiDB-lite"/>
    </source>
</evidence>
<evidence type="ECO:0000313" key="4">
    <source>
        <dbReference type="RefSeq" id="XP_026681145.1"/>
    </source>
</evidence>
<gene>
    <name evidence="4" type="primary">LOC103511638</name>
</gene>
<organism evidence="3 4">
    <name type="scientific">Diaphorina citri</name>
    <name type="common">Asian citrus psyllid</name>
    <dbReference type="NCBI Taxonomy" id="121845"/>
    <lineage>
        <taxon>Eukaryota</taxon>
        <taxon>Metazoa</taxon>
        <taxon>Ecdysozoa</taxon>
        <taxon>Arthropoda</taxon>
        <taxon>Hexapoda</taxon>
        <taxon>Insecta</taxon>
        <taxon>Pterygota</taxon>
        <taxon>Neoptera</taxon>
        <taxon>Paraneoptera</taxon>
        <taxon>Hemiptera</taxon>
        <taxon>Sternorrhyncha</taxon>
        <taxon>Psylloidea</taxon>
        <taxon>Psyllidae</taxon>
        <taxon>Diaphorininae</taxon>
        <taxon>Diaphorina</taxon>
    </lineage>
</organism>
<feature type="region of interest" description="Disordered" evidence="1">
    <location>
        <begin position="460"/>
        <end position="485"/>
    </location>
</feature>
<dbReference type="GeneID" id="103511638"/>
<reference evidence="4" key="1">
    <citation type="submission" date="2025-08" db="UniProtKB">
        <authorList>
            <consortium name="RefSeq"/>
        </authorList>
    </citation>
    <scope>IDENTIFICATION</scope>
</reference>
<dbReference type="RefSeq" id="XP_026681145.1">
    <property type="nucleotide sequence ID" value="XM_026825344.1"/>
</dbReference>
<feature type="region of interest" description="Disordered" evidence="1">
    <location>
        <begin position="196"/>
        <end position="215"/>
    </location>
</feature>
<feature type="region of interest" description="Disordered" evidence="1">
    <location>
        <begin position="280"/>
        <end position="300"/>
    </location>
</feature>
<dbReference type="InterPro" id="IPR046341">
    <property type="entry name" value="SET_dom_sf"/>
</dbReference>
<dbReference type="GO" id="GO:0008757">
    <property type="term" value="F:S-adenosylmethionine-dependent methyltransferase activity"/>
    <property type="evidence" value="ECO:0007669"/>
    <property type="project" value="UniProtKB-ARBA"/>
</dbReference>
<feature type="domain" description="C2H2-type" evidence="2">
    <location>
        <begin position="105"/>
        <end position="126"/>
    </location>
</feature>
<evidence type="ECO:0000259" key="2">
    <source>
        <dbReference type="PROSITE" id="PS00028"/>
    </source>
</evidence>
<dbReference type="AlphaFoldDB" id="A0A3Q0J340"/>
<dbReference type="InterPro" id="IPR013087">
    <property type="entry name" value="Znf_C2H2_type"/>
</dbReference>
<proteinExistence type="predicted"/>
<dbReference type="InterPro" id="IPR001214">
    <property type="entry name" value="SET_dom"/>
</dbReference>
<name>A0A3Q0J340_DIACI</name>
<protein>
    <submittedName>
        <fullName evidence="4">Uncharacterized protein LOC103511638 isoform X2</fullName>
    </submittedName>
</protein>
<dbReference type="PROSITE" id="PS00028">
    <property type="entry name" value="ZINC_FINGER_C2H2_1"/>
    <property type="match status" value="1"/>
</dbReference>
<dbReference type="Gene3D" id="2.170.270.10">
    <property type="entry name" value="SET domain"/>
    <property type="match status" value="1"/>
</dbReference>
<accession>A0A3Q0J340</accession>
<sequence>MECECIRQQSSCYINALNWRANESILAQDPATSNWMRYVNSARNYAELNIKNFVDYSGNVYYIALEDIEPNTELMANYHASFNISPEMFWSGAFRHNLTYVSFDCKSCNKSYSSPLFAKQHLQDEHKDISEIQNNMNDWVLIRKPEKDFFSSLVEQMENFEGLNNTTNNIQSRNLTIAEELLQEYAKLSRQRRSKVDDKVEGKTKRKIKKSNQEKGTKNKLIITDATQHYTSISITPPYETTTEEMKRINLDFDSYTNLEEKIKQKLRDAGIAFEELNTTISTPDPTAPDPTDKDGQTNPIYNKEFFEYAARSSTGIESRELPDFLNKLKVLKTYGTLNVSKEREEQAIKNYKPPVSNASSASSEEVPQQSTTYTQVISSMKSLLNISSVIGTKSTKNGTFVTITESFSKKSYKRRTTEPCTCPTYSDYRLMWHNVSVSSTEREFNMHGPNNFIDVRPRYYNESSEPQYPDTKRPRTKPTTINNENQTSTAFNHVLKRTRKKMKTSKIPDIKNTRKKTKTTETIKTETKDYISTKKKTNRTKHTKERLKKNKTLIS</sequence>
<dbReference type="Proteomes" id="UP000079169">
    <property type="component" value="Unplaced"/>
</dbReference>
<evidence type="ECO:0000313" key="3">
    <source>
        <dbReference type="Proteomes" id="UP000079169"/>
    </source>
</evidence>
<dbReference type="GO" id="GO:0008276">
    <property type="term" value="F:protein methyltransferase activity"/>
    <property type="evidence" value="ECO:0007669"/>
    <property type="project" value="UniProtKB-ARBA"/>
</dbReference>
<feature type="region of interest" description="Disordered" evidence="1">
    <location>
        <begin position="534"/>
        <end position="556"/>
    </location>
</feature>
<dbReference type="GO" id="GO:0008170">
    <property type="term" value="F:N-methyltransferase activity"/>
    <property type="evidence" value="ECO:0007669"/>
    <property type="project" value="UniProtKB-ARBA"/>
</dbReference>